<dbReference type="SUPFAM" id="SSF54523">
    <property type="entry name" value="Pili subunits"/>
    <property type="match status" value="1"/>
</dbReference>
<dbReference type="EMBL" id="SMAB01000002">
    <property type="protein sequence ID" value="TCS83986.1"/>
    <property type="molecule type" value="Genomic_DNA"/>
</dbReference>
<dbReference type="InterPro" id="IPR045584">
    <property type="entry name" value="Pilin-like"/>
</dbReference>
<dbReference type="GO" id="GO:0030420">
    <property type="term" value="P:establishment of competence for transformation"/>
    <property type="evidence" value="ECO:0007669"/>
    <property type="project" value="InterPro"/>
</dbReference>
<dbReference type="AlphaFoldDB" id="A0A4R3KKY0"/>
<evidence type="ECO:0000313" key="2">
    <source>
        <dbReference type="EMBL" id="TCS83986.1"/>
    </source>
</evidence>
<keyword evidence="1" id="KW-0812">Transmembrane</keyword>
<name>A0A4R3KKY0_9BACI</name>
<reference evidence="2 3" key="1">
    <citation type="submission" date="2019-03" db="EMBL/GenBank/DDBJ databases">
        <title>Genomic Encyclopedia of Type Strains, Phase IV (KMG-IV): sequencing the most valuable type-strain genomes for metagenomic binning, comparative biology and taxonomic classification.</title>
        <authorList>
            <person name="Goeker M."/>
        </authorList>
    </citation>
    <scope>NUCLEOTIDE SEQUENCE [LARGE SCALE GENOMIC DNA]</scope>
    <source>
        <strain evidence="2 3">DSM 23802</strain>
    </source>
</reference>
<proteinExistence type="predicted"/>
<comment type="caution">
    <text evidence="2">The sequence shown here is derived from an EMBL/GenBank/DDBJ whole genome shotgun (WGS) entry which is preliminary data.</text>
</comment>
<evidence type="ECO:0000313" key="3">
    <source>
        <dbReference type="Proteomes" id="UP000295788"/>
    </source>
</evidence>
<dbReference type="PIRSF" id="PIRSF021292">
    <property type="entry name" value="Competence_ComGD"/>
    <property type="match status" value="1"/>
</dbReference>
<accession>A0A4R3KKY0</accession>
<protein>
    <submittedName>
        <fullName evidence="2">Tfp pilus assembly protein FimT</fullName>
    </submittedName>
</protein>
<keyword evidence="3" id="KW-1185">Reference proteome</keyword>
<dbReference type="Proteomes" id="UP000295788">
    <property type="component" value="Unassembled WGS sequence"/>
</dbReference>
<keyword evidence="1" id="KW-0472">Membrane</keyword>
<evidence type="ECO:0000256" key="1">
    <source>
        <dbReference type="SAM" id="Phobius"/>
    </source>
</evidence>
<feature type="transmembrane region" description="Helical" evidence="1">
    <location>
        <begin position="14"/>
        <end position="34"/>
    </location>
</feature>
<organism evidence="2 3">
    <name type="scientific">Tepidibacillus fermentans</name>
    <dbReference type="NCBI Taxonomy" id="1281767"/>
    <lineage>
        <taxon>Bacteria</taxon>
        <taxon>Bacillati</taxon>
        <taxon>Bacillota</taxon>
        <taxon>Bacilli</taxon>
        <taxon>Bacillales</taxon>
        <taxon>Bacillaceae</taxon>
        <taxon>Tepidibacillus</taxon>
    </lineage>
</organism>
<dbReference type="InterPro" id="IPR016785">
    <property type="entry name" value="ComGD"/>
</dbReference>
<sequence length="150" mass="17749">MGQEIMDIRKHKGFIQLEVVFVLFMIGMLLSFSIPSFRNFQERSELEQWVDQFLADYFWAQQEAVHTDKWVEIVFNSDAHFYLIRNERGLIKKVQYSNNIFISENFLNHRIMFNAFGQLAYRNGTIDVVSPSGERQLVIQLETGQIHVKK</sequence>
<keyword evidence="1" id="KW-1133">Transmembrane helix</keyword>
<gene>
    <name evidence="2" type="ORF">EDD72_10224</name>
</gene>